<feature type="non-terminal residue" evidence="1">
    <location>
        <position position="142"/>
    </location>
</feature>
<name>A0A9P6D1C0_PLEER</name>
<evidence type="ECO:0000313" key="2">
    <source>
        <dbReference type="Proteomes" id="UP000807025"/>
    </source>
</evidence>
<dbReference type="EMBL" id="MU154704">
    <property type="protein sequence ID" value="KAF9488631.1"/>
    <property type="molecule type" value="Genomic_DNA"/>
</dbReference>
<keyword evidence="2" id="KW-1185">Reference proteome</keyword>
<proteinExistence type="predicted"/>
<dbReference type="AlphaFoldDB" id="A0A9P6D1C0"/>
<accession>A0A9P6D1C0</accession>
<gene>
    <name evidence="1" type="ORF">BDN71DRAFT_1402982</name>
</gene>
<reference evidence="1" key="1">
    <citation type="submission" date="2020-11" db="EMBL/GenBank/DDBJ databases">
        <authorList>
            <consortium name="DOE Joint Genome Institute"/>
            <person name="Ahrendt S."/>
            <person name="Riley R."/>
            <person name="Andreopoulos W."/>
            <person name="Labutti K."/>
            <person name="Pangilinan J."/>
            <person name="Ruiz-Duenas F.J."/>
            <person name="Barrasa J.M."/>
            <person name="Sanchez-Garcia M."/>
            <person name="Camarero S."/>
            <person name="Miyauchi S."/>
            <person name="Serrano A."/>
            <person name="Linde D."/>
            <person name="Babiker R."/>
            <person name="Drula E."/>
            <person name="Ayuso-Fernandez I."/>
            <person name="Pacheco R."/>
            <person name="Padilla G."/>
            <person name="Ferreira P."/>
            <person name="Barriuso J."/>
            <person name="Kellner H."/>
            <person name="Castanera R."/>
            <person name="Alfaro M."/>
            <person name="Ramirez L."/>
            <person name="Pisabarro A.G."/>
            <person name="Kuo A."/>
            <person name="Tritt A."/>
            <person name="Lipzen A."/>
            <person name="He G."/>
            <person name="Yan M."/>
            <person name="Ng V."/>
            <person name="Cullen D."/>
            <person name="Martin F."/>
            <person name="Rosso M.-N."/>
            <person name="Henrissat B."/>
            <person name="Hibbett D."/>
            <person name="Martinez A.T."/>
            <person name="Grigoriev I.V."/>
        </authorList>
    </citation>
    <scope>NUCLEOTIDE SEQUENCE</scope>
    <source>
        <strain evidence="1">ATCC 90797</strain>
    </source>
</reference>
<comment type="caution">
    <text evidence="1">The sequence shown here is derived from an EMBL/GenBank/DDBJ whole genome shotgun (WGS) entry which is preliminary data.</text>
</comment>
<organism evidence="1 2">
    <name type="scientific">Pleurotus eryngii</name>
    <name type="common">Boletus of the steppes</name>
    <dbReference type="NCBI Taxonomy" id="5323"/>
    <lineage>
        <taxon>Eukaryota</taxon>
        <taxon>Fungi</taxon>
        <taxon>Dikarya</taxon>
        <taxon>Basidiomycota</taxon>
        <taxon>Agaricomycotina</taxon>
        <taxon>Agaricomycetes</taxon>
        <taxon>Agaricomycetidae</taxon>
        <taxon>Agaricales</taxon>
        <taxon>Pleurotineae</taxon>
        <taxon>Pleurotaceae</taxon>
        <taxon>Pleurotus</taxon>
    </lineage>
</organism>
<dbReference type="Proteomes" id="UP000807025">
    <property type="component" value="Unassembled WGS sequence"/>
</dbReference>
<sequence>MTGLHSRFVPQIKYLHQDFKHWLGLLLLRKGVEDILDAYPTSLDNDGTHPITDIWLAAVFKELKDCDRLPFLEGKGEGRLVFGFSINSFEPIGMKPGKKSYSSTGIWVICYNFPPHLRYLPENIYLAGVIAGLHKPDTHHIN</sequence>
<evidence type="ECO:0000313" key="1">
    <source>
        <dbReference type="EMBL" id="KAF9488631.1"/>
    </source>
</evidence>
<dbReference type="OrthoDB" id="3253623at2759"/>
<protein>
    <submittedName>
        <fullName evidence="1">Uncharacterized protein</fullName>
    </submittedName>
</protein>